<feature type="transmembrane region" description="Helical" evidence="1">
    <location>
        <begin position="673"/>
        <end position="699"/>
    </location>
</feature>
<dbReference type="Pfam" id="PF01551">
    <property type="entry name" value="Peptidase_M23"/>
    <property type="match status" value="1"/>
</dbReference>
<keyword evidence="1" id="KW-1133">Transmembrane helix</keyword>
<sequence>MANYNKEIFDLEQVLGYLGRTINFENEPRAPEILNTGLSYYHEYFKLTKKLKQTSAFAQDPAVKSYLDFQRLVAPTQVNDIISFFRSLEEEPEEEKEKPKTPVKEDSTVPAELETLVALYKEEQANQLEVDTNHSVASAVIRARKTWATKHQADLIRENRLALIQDKSAREKQKEIENLDRDLFLIKNINPKAESAQALTRSLEKVSRQAVIAQAANLGVGLTETQISKAVDDLTYLGLSGAIDPTNFQDLNIVSQLAFRNLEGVTINSPINKLDDEVKAWQEASEKDLYSDKPDEIEKQINISDGESQKYFSTATKSFQFRLKQNNIDLADDFESAQKELFKAQSALLKAIPNAALPSAGPTPLHQNIQVLEKVLRQSDSSILINPEGLGARTIAVLQTTNSQDRNLSPEALRLYSLGLSPEKLNQILKDPKSPLSQYFQTTQGKSVYQQVHFQLGQIHNSKLGQEIRAGLKVSTSLSGNINGFYNRLPPVVQTATKFVLNPKGTVYAWVNKQIGQRAGKLIIKKFGSTTAKKIGSFILKSGLKEGVKQFASAAAKQIMIAAAKQAGIQGAKIAGMVAAESTIAAAAVALGISTFGLSLIIGAILMVVTAVVDVTIGIVKKGLDKVWQELGWGEKFRMRDLAAPLLVIGGAAATAGAVAFGGFIFIVRTAQIAVVSAVGIIIGSVVTIGLYLGFAYLVAPMLSTLVQLDSIEKVNYSSTTVPISPGCPSTWPVKGKWKITQGPGGKYSHYNANYSQAVDIGTPIGTPIYSTTDGVVSFAGMSAPYLNTKIVIVDTRLPNGTPFQVVYAHLSFIKVGQGQNITVGSVIGASGIAGSGAHHHYEYKRIPYNTCPAGGLQLAENCSASQIPGAGKKCVPDAPGNFLYTN</sequence>
<proteinExistence type="predicted"/>
<organism evidence="3 4">
    <name type="scientific">Candidatus Collierbacteria bacterium GW2011_GWA2_44_99</name>
    <dbReference type="NCBI Taxonomy" id="1618380"/>
    <lineage>
        <taxon>Bacteria</taxon>
        <taxon>Candidatus Collieribacteriota</taxon>
    </lineage>
</organism>
<comment type="caution">
    <text evidence="3">The sequence shown here is derived from an EMBL/GenBank/DDBJ whole genome shotgun (WGS) entry which is preliminary data.</text>
</comment>
<feature type="domain" description="M23ase beta-sheet core" evidence="2">
    <location>
        <begin position="756"/>
        <end position="845"/>
    </location>
</feature>
<dbReference type="InterPro" id="IPR050570">
    <property type="entry name" value="Cell_wall_metabolism_enzyme"/>
</dbReference>
<keyword evidence="1" id="KW-0472">Membrane</keyword>
<dbReference type="GO" id="GO:0004222">
    <property type="term" value="F:metalloendopeptidase activity"/>
    <property type="evidence" value="ECO:0007669"/>
    <property type="project" value="TreeGrafter"/>
</dbReference>
<feature type="transmembrane region" description="Helical" evidence="1">
    <location>
        <begin position="642"/>
        <end position="667"/>
    </location>
</feature>
<dbReference type="Gene3D" id="2.70.70.10">
    <property type="entry name" value="Glucose Permease (Domain IIA)"/>
    <property type="match status" value="1"/>
</dbReference>
<dbReference type="Proteomes" id="UP000034797">
    <property type="component" value="Unassembled WGS sequence"/>
</dbReference>
<dbReference type="PANTHER" id="PTHR21666:SF286">
    <property type="entry name" value="LIPOPROTEIN NLPD"/>
    <property type="match status" value="1"/>
</dbReference>
<reference evidence="3 4" key="1">
    <citation type="journal article" date="2015" name="Nature">
        <title>rRNA introns, odd ribosomes, and small enigmatic genomes across a large radiation of phyla.</title>
        <authorList>
            <person name="Brown C.T."/>
            <person name="Hug L.A."/>
            <person name="Thomas B.C."/>
            <person name="Sharon I."/>
            <person name="Castelle C.J."/>
            <person name="Singh A."/>
            <person name="Wilkins M.J."/>
            <person name="Williams K.H."/>
            <person name="Banfield J.F."/>
        </authorList>
    </citation>
    <scope>NUCLEOTIDE SEQUENCE [LARGE SCALE GENOMIC DNA]</scope>
</reference>
<keyword evidence="1" id="KW-0812">Transmembrane</keyword>
<evidence type="ECO:0000256" key="1">
    <source>
        <dbReference type="SAM" id="Phobius"/>
    </source>
</evidence>
<evidence type="ECO:0000259" key="2">
    <source>
        <dbReference type="Pfam" id="PF01551"/>
    </source>
</evidence>
<protein>
    <submittedName>
        <fullName evidence="3">Peptidase, M23 family</fullName>
    </submittedName>
</protein>
<name>A0A0G1KSH2_9BACT</name>
<dbReference type="PANTHER" id="PTHR21666">
    <property type="entry name" value="PEPTIDASE-RELATED"/>
    <property type="match status" value="1"/>
</dbReference>
<evidence type="ECO:0000313" key="3">
    <source>
        <dbReference type="EMBL" id="KKT86523.1"/>
    </source>
</evidence>
<feature type="transmembrane region" description="Helical" evidence="1">
    <location>
        <begin position="596"/>
        <end position="621"/>
    </location>
</feature>
<dbReference type="InterPro" id="IPR011055">
    <property type="entry name" value="Dup_hybrid_motif"/>
</dbReference>
<gene>
    <name evidence="3" type="ORF">UW84_C0010G0006</name>
</gene>
<evidence type="ECO:0000313" key="4">
    <source>
        <dbReference type="Proteomes" id="UP000034797"/>
    </source>
</evidence>
<dbReference type="EMBL" id="LCJW01000010">
    <property type="protein sequence ID" value="KKT86523.1"/>
    <property type="molecule type" value="Genomic_DNA"/>
</dbReference>
<dbReference type="SUPFAM" id="SSF51261">
    <property type="entry name" value="Duplicated hybrid motif"/>
    <property type="match status" value="1"/>
</dbReference>
<dbReference type="InterPro" id="IPR016047">
    <property type="entry name" value="M23ase_b-sheet_dom"/>
</dbReference>
<dbReference type="AlphaFoldDB" id="A0A0G1KSH2"/>
<accession>A0A0G1KSH2</accession>
<dbReference type="CDD" id="cd12797">
    <property type="entry name" value="M23_peptidase"/>
    <property type="match status" value="1"/>
</dbReference>